<evidence type="ECO:0000313" key="2">
    <source>
        <dbReference type="Proteomes" id="UP000095517"/>
    </source>
</evidence>
<protein>
    <submittedName>
        <fullName evidence="1">Uncharacterized protein</fullName>
    </submittedName>
</protein>
<dbReference type="Proteomes" id="UP000095517">
    <property type="component" value="Unassembled WGS sequence"/>
</dbReference>
<sequence length="43" mass="4947">MNNRLILVEGIYYVLVKVLFKYCELSEMVVGLDIFGYSKNNSA</sequence>
<organism evidence="1 2">
    <name type="scientific">Bacteroides finegoldii</name>
    <dbReference type="NCBI Taxonomy" id="338188"/>
    <lineage>
        <taxon>Bacteria</taxon>
        <taxon>Pseudomonadati</taxon>
        <taxon>Bacteroidota</taxon>
        <taxon>Bacteroidia</taxon>
        <taxon>Bacteroidales</taxon>
        <taxon>Bacteroidaceae</taxon>
        <taxon>Bacteroides</taxon>
    </lineage>
</organism>
<accession>A0A174JK84</accession>
<gene>
    <name evidence="1" type="ORF">ERS852397_03290</name>
</gene>
<proteinExistence type="predicted"/>
<dbReference type="STRING" id="338188.ERS852397_03290"/>
<evidence type="ECO:0000313" key="1">
    <source>
        <dbReference type="EMBL" id="CUP00174.1"/>
    </source>
</evidence>
<name>A0A174JK84_9BACE</name>
<dbReference type="EMBL" id="CYZH01000023">
    <property type="protein sequence ID" value="CUP00174.1"/>
    <property type="molecule type" value="Genomic_DNA"/>
</dbReference>
<reference evidence="1 2" key="1">
    <citation type="submission" date="2015-09" db="EMBL/GenBank/DDBJ databases">
        <authorList>
            <consortium name="Pathogen Informatics"/>
        </authorList>
    </citation>
    <scope>NUCLEOTIDE SEQUENCE [LARGE SCALE GENOMIC DNA]</scope>
    <source>
        <strain evidence="1 2">2789STDY5608840</strain>
    </source>
</reference>
<dbReference type="AlphaFoldDB" id="A0A174JK84"/>